<dbReference type="InterPro" id="IPR005119">
    <property type="entry name" value="LysR_subst-bd"/>
</dbReference>
<dbReference type="GO" id="GO:0032993">
    <property type="term" value="C:protein-DNA complex"/>
    <property type="evidence" value="ECO:0007669"/>
    <property type="project" value="TreeGrafter"/>
</dbReference>
<dbReference type="Proteomes" id="UP000642748">
    <property type="component" value="Unassembled WGS sequence"/>
</dbReference>
<organism evidence="7 8">
    <name type="scientific">Rugosimonospora africana</name>
    <dbReference type="NCBI Taxonomy" id="556532"/>
    <lineage>
        <taxon>Bacteria</taxon>
        <taxon>Bacillati</taxon>
        <taxon>Actinomycetota</taxon>
        <taxon>Actinomycetes</taxon>
        <taxon>Micromonosporales</taxon>
        <taxon>Micromonosporaceae</taxon>
        <taxon>Rugosimonospora</taxon>
    </lineage>
</organism>
<feature type="region of interest" description="Disordered" evidence="5">
    <location>
        <begin position="296"/>
        <end position="333"/>
    </location>
</feature>
<dbReference type="SUPFAM" id="SSF46785">
    <property type="entry name" value="Winged helix' DNA-binding domain"/>
    <property type="match status" value="1"/>
</dbReference>
<name>A0A8J3VT42_9ACTN</name>
<keyword evidence="2" id="KW-0805">Transcription regulation</keyword>
<feature type="compositionally biased region" description="Pro residues" evidence="5">
    <location>
        <begin position="309"/>
        <end position="323"/>
    </location>
</feature>
<sequence>MFDVRLLQTLVAVAEHKSFVRAAQALHATQPGVSQQIARLEAHLGVRLFTRGAGPVELTPSGAQVLARARHILAAVARLESEAEAWAGGYAGAISVGLSTSVLASALPSLLREFRQRRPEFRLSITVRPADELFPQLDLGALDAILTTLPADSSEYLCHRVAVQRLGIAVPADHPVAQRASVGIDEVFDERFIVVPRTQHRAIHDKLIARFESAGRVLDIAGEEVGFPSVLARIGLGEGVGLVPTGLSTPGTGVVVVPLDEEDFVLPICYVVRRDADSAAVRVLFEEIAAAAEAARGGGGVPATLSTPSPAPSPTPGPAPSPTPSCRAARHDH</sequence>
<reference evidence="7" key="1">
    <citation type="submission" date="2021-01" db="EMBL/GenBank/DDBJ databases">
        <title>Whole genome shotgun sequence of Rugosimonospora africana NBRC 104875.</title>
        <authorList>
            <person name="Komaki H."/>
            <person name="Tamura T."/>
        </authorList>
    </citation>
    <scope>NUCLEOTIDE SEQUENCE</scope>
    <source>
        <strain evidence="7">NBRC 104875</strain>
    </source>
</reference>
<dbReference type="InterPro" id="IPR000847">
    <property type="entry name" value="LysR_HTH_N"/>
</dbReference>
<comment type="caution">
    <text evidence="7">The sequence shown here is derived from an EMBL/GenBank/DDBJ whole genome shotgun (WGS) entry which is preliminary data.</text>
</comment>
<evidence type="ECO:0000256" key="2">
    <source>
        <dbReference type="ARBA" id="ARBA00023015"/>
    </source>
</evidence>
<dbReference type="RefSeq" id="WP_203920695.1">
    <property type="nucleotide sequence ID" value="NZ_BONZ01000050.1"/>
</dbReference>
<dbReference type="GO" id="GO:0003677">
    <property type="term" value="F:DNA binding"/>
    <property type="evidence" value="ECO:0007669"/>
    <property type="project" value="UniProtKB-KW"/>
</dbReference>
<dbReference type="PROSITE" id="PS50931">
    <property type="entry name" value="HTH_LYSR"/>
    <property type="match status" value="1"/>
</dbReference>
<dbReference type="InterPro" id="IPR036390">
    <property type="entry name" value="WH_DNA-bd_sf"/>
</dbReference>
<accession>A0A8J3VT42</accession>
<keyword evidence="8" id="KW-1185">Reference proteome</keyword>
<dbReference type="PANTHER" id="PTHR30346:SF28">
    <property type="entry name" value="HTH-TYPE TRANSCRIPTIONAL REGULATOR CYNR"/>
    <property type="match status" value="1"/>
</dbReference>
<proteinExistence type="inferred from homology"/>
<dbReference type="FunFam" id="1.10.10.10:FF:000001">
    <property type="entry name" value="LysR family transcriptional regulator"/>
    <property type="match status" value="1"/>
</dbReference>
<gene>
    <name evidence="7" type="ORF">Raf01_53000</name>
</gene>
<evidence type="ECO:0000256" key="3">
    <source>
        <dbReference type="ARBA" id="ARBA00023125"/>
    </source>
</evidence>
<dbReference type="CDD" id="cd08414">
    <property type="entry name" value="PBP2_LTTR_aromatics_like"/>
    <property type="match status" value="1"/>
</dbReference>
<evidence type="ECO:0000256" key="5">
    <source>
        <dbReference type="SAM" id="MobiDB-lite"/>
    </source>
</evidence>
<evidence type="ECO:0000256" key="4">
    <source>
        <dbReference type="ARBA" id="ARBA00023163"/>
    </source>
</evidence>
<protein>
    <submittedName>
        <fullName evidence="7">LysR family transcriptional regulator</fullName>
    </submittedName>
</protein>
<evidence type="ECO:0000313" key="8">
    <source>
        <dbReference type="Proteomes" id="UP000642748"/>
    </source>
</evidence>
<dbReference type="AlphaFoldDB" id="A0A8J3VT42"/>
<dbReference type="Gene3D" id="3.40.190.10">
    <property type="entry name" value="Periplasmic binding protein-like II"/>
    <property type="match status" value="2"/>
</dbReference>
<keyword evidence="4" id="KW-0804">Transcription</keyword>
<evidence type="ECO:0000259" key="6">
    <source>
        <dbReference type="PROSITE" id="PS50931"/>
    </source>
</evidence>
<keyword evidence="3" id="KW-0238">DNA-binding</keyword>
<feature type="domain" description="HTH lysR-type" evidence="6">
    <location>
        <begin position="2"/>
        <end position="59"/>
    </location>
</feature>
<dbReference type="EMBL" id="BONZ01000050">
    <property type="protein sequence ID" value="GIH17128.1"/>
    <property type="molecule type" value="Genomic_DNA"/>
</dbReference>
<dbReference type="InterPro" id="IPR036388">
    <property type="entry name" value="WH-like_DNA-bd_sf"/>
</dbReference>
<dbReference type="PRINTS" id="PR00039">
    <property type="entry name" value="HTHLYSR"/>
</dbReference>
<dbReference type="Gene3D" id="1.10.10.10">
    <property type="entry name" value="Winged helix-like DNA-binding domain superfamily/Winged helix DNA-binding domain"/>
    <property type="match status" value="1"/>
</dbReference>
<dbReference type="SUPFAM" id="SSF53850">
    <property type="entry name" value="Periplasmic binding protein-like II"/>
    <property type="match status" value="1"/>
</dbReference>
<evidence type="ECO:0000256" key="1">
    <source>
        <dbReference type="ARBA" id="ARBA00009437"/>
    </source>
</evidence>
<dbReference type="GO" id="GO:0003700">
    <property type="term" value="F:DNA-binding transcription factor activity"/>
    <property type="evidence" value="ECO:0007669"/>
    <property type="project" value="InterPro"/>
</dbReference>
<evidence type="ECO:0000313" key="7">
    <source>
        <dbReference type="EMBL" id="GIH17128.1"/>
    </source>
</evidence>
<dbReference type="Pfam" id="PF03466">
    <property type="entry name" value="LysR_substrate"/>
    <property type="match status" value="1"/>
</dbReference>
<dbReference type="PANTHER" id="PTHR30346">
    <property type="entry name" value="TRANSCRIPTIONAL DUAL REGULATOR HCAR-RELATED"/>
    <property type="match status" value="1"/>
</dbReference>
<dbReference type="Pfam" id="PF00126">
    <property type="entry name" value="HTH_1"/>
    <property type="match status" value="1"/>
</dbReference>
<comment type="similarity">
    <text evidence="1">Belongs to the LysR transcriptional regulatory family.</text>
</comment>